<name>A0ABP7YYE8_9ACTN</name>
<accession>A0ABP7YYE8</accession>
<feature type="region of interest" description="Disordered" evidence="6">
    <location>
        <begin position="1"/>
        <end position="20"/>
    </location>
</feature>
<dbReference type="EMBL" id="BAABDO010000046">
    <property type="protein sequence ID" value="GAA4143392.1"/>
    <property type="molecule type" value="Genomic_DNA"/>
</dbReference>
<organism evidence="8 9">
    <name type="scientific">Actinomadura keratinilytica</name>
    <dbReference type="NCBI Taxonomy" id="547461"/>
    <lineage>
        <taxon>Bacteria</taxon>
        <taxon>Bacillati</taxon>
        <taxon>Actinomycetota</taxon>
        <taxon>Actinomycetes</taxon>
        <taxon>Streptosporangiales</taxon>
        <taxon>Thermomonosporaceae</taxon>
        <taxon>Actinomadura</taxon>
    </lineage>
</organism>
<dbReference type="InterPro" id="IPR013324">
    <property type="entry name" value="RNA_pol_sigma_r3/r4-like"/>
</dbReference>
<dbReference type="Gene3D" id="1.10.10.10">
    <property type="entry name" value="Winged helix-like DNA-binding domain superfamily/Winged helix DNA-binding domain"/>
    <property type="match status" value="1"/>
</dbReference>
<evidence type="ECO:0000313" key="9">
    <source>
        <dbReference type="Proteomes" id="UP001500266"/>
    </source>
</evidence>
<dbReference type="InterPro" id="IPR039425">
    <property type="entry name" value="RNA_pol_sigma-70-like"/>
</dbReference>
<dbReference type="Pfam" id="PF04542">
    <property type="entry name" value="Sigma70_r2"/>
    <property type="match status" value="1"/>
</dbReference>
<dbReference type="InterPro" id="IPR007627">
    <property type="entry name" value="RNA_pol_sigma70_r2"/>
</dbReference>
<feature type="domain" description="RNA polymerase sigma-70 region 2" evidence="7">
    <location>
        <begin position="39"/>
        <end position="106"/>
    </location>
</feature>
<evidence type="ECO:0000313" key="8">
    <source>
        <dbReference type="EMBL" id="GAA4143392.1"/>
    </source>
</evidence>
<protein>
    <submittedName>
        <fullName evidence="8">Sigma-70 family RNA polymerase sigma factor</fullName>
    </submittedName>
</protein>
<dbReference type="InterPro" id="IPR036388">
    <property type="entry name" value="WH-like_DNA-bd_sf"/>
</dbReference>
<keyword evidence="9" id="KW-1185">Reference proteome</keyword>
<evidence type="ECO:0000256" key="4">
    <source>
        <dbReference type="ARBA" id="ARBA00023125"/>
    </source>
</evidence>
<evidence type="ECO:0000256" key="3">
    <source>
        <dbReference type="ARBA" id="ARBA00023082"/>
    </source>
</evidence>
<dbReference type="Proteomes" id="UP001500266">
    <property type="component" value="Unassembled WGS sequence"/>
</dbReference>
<dbReference type="NCBIfam" id="TIGR02937">
    <property type="entry name" value="sigma70-ECF"/>
    <property type="match status" value="1"/>
</dbReference>
<dbReference type="RefSeq" id="WP_345022306.1">
    <property type="nucleotide sequence ID" value="NZ_BAABDO010000046.1"/>
</dbReference>
<evidence type="ECO:0000256" key="1">
    <source>
        <dbReference type="ARBA" id="ARBA00010641"/>
    </source>
</evidence>
<evidence type="ECO:0000256" key="2">
    <source>
        <dbReference type="ARBA" id="ARBA00023015"/>
    </source>
</evidence>
<sequence length="193" mass="21167">MSPQASRPAYGPPLAEAASPEELVGRARGGDGDAWAALTRRYTGMLWAIARSHGLSQNDAADVVQTAWLRLVERLDALRDPRRVGAWLAVTTAREAARARFRSAQWPHDAHDGAVHPPASRTPEGVWTARERLRRVAEALEELPERCRRLLRLFAASPSYTDVAAALGMPVGSIGPTRTRCLTALRQRLGDDF</sequence>
<dbReference type="SUPFAM" id="SSF88659">
    <property type="entry name" value="Sigma3 and sigma4 domains of RNA polymerase sigma factors"/>
    <property type="match status" value="1"/>
</dbReference>
<dbReference type="PANTHER" id="PTHR43133">
    <property type="entry name" value="RNA POLYMERASE ECF-TYPE SIGMA FACTO"/>
    <property type="match status" value="1"/>
</dbReference>
<keyword evidence="2" id="KW-0805">Transcription regulation</keyword>
<dbReference type="InterPro" id="IPR013325">
    <property type="entry name" value="RNA_pol_sigma_r2"/>
</dbReference>
<reference evidence="9" key="1">
    <citation type="journal article" date="2019" name="Int. J. Syst. Evol. Microbiol.">
        <title>The Global Catalogue of Microorganisms (GCM) 10K type strain sequencing project: providing services to taxonomists for standard genome sequencing and annotation.</title>
        <authorList>
            <consortium name="The Broad Institute Genomics Platform"/>
            <consortium name="The Broad Institute Genome Sequencing Center for Infectious Disease"/>
            <person name="Wu L."/>
            <person name="Ma J."/>
        </authorList>
    </citation>
    <scope>NUCLEOTIDE SEQUENCE [LARGE SCALE GENOMIC DNA]</scope>
    <source>
        <strain evidence="9">JCM 17316</strain>
    </source>
</reference>
<dbReference type="SUPFAM" id="SSF88946">
    <property type="entry name" value="Sigma2 domain of RNA polymerase sigma factors"/>
    <property type="match status" value="1"/>
</dbReference>
<comment type="caution">
    <text evidence="8">The sequence shown here is derived from an EMBL/GenBank/DDBJ whole genome shotgun (WGS) entry which is preliminary data.</text>
</comment>
<comment type="similarity">
    <text evidence="1">Belongs to the sigma-70 factor family. ECF subfamily.</text>
</comment>
<evidence type="ECO:0000256" key="5">
    <source>
        <dbReference type="ARBA" id="ARBA00023163"/>
    </source>
</evidence>
<evidence type="ECO:0000259" key="7">
    <source>
        <dbReference type="Pfam" id="PF04542"/>
    </source>
</evidence>
<keyword evidence="5" id="KW-0804">Transcription</keyword>
<dbReference type="Gene3D" id="1.10.1740.10">
    <property type="match status" value="1"/>
</dbReference>
<keyword evidence="3" id="KW-0731">Sigma factor</keyword>
<proteinExistence type="inferred from homology"/>
<dbReference type="PANTHER" id="PTHR43133:SF8">
    <property type="entry name" value="RNA POLYMERASE SIGMA FACTOR HI_1459-RELATED"/>
    <property type="match status" value="1"/>
</dbReference>
<evidence type="ECO:0000256" key="6">
    <source>
        <dbReference type="SAM" id="MobiDB-lite"/>
    </source>
</evidence>
<keyword evidence="4" id="KW-0238">DNA-binding</keyword>
<dbReference type="InterPro" id="IPR014284">
    <property type="entry name" value="RNA_pol_sigma-70_dom"/>
</dbReference>
<gene>
    <name evidence="8" type="ORF">GCM10022416_33360</name>
</gene>